<sequence length="62" mass="6937">MIDSTINSQSNFQNPVINCFPPLPISSLPTPSKKIFPEVLDITLMMKLQLELSQKWDCSSIG</sequence>
<evidence type="ECO:0000313" key="1">
    <source>
        <dbReference type="EMBL" id="ARI79738.1"/>
    </source>
</evidence>
<keyword evidence="2" id="KW-1185">Reference proteome</keyword>
<name>A0AB33BJS9_MICA7</name>
<organism evidence="1 2">
    <name type="scientific">Microcystis aeruginosa PCC 7806SL</name>
    <dbReference type="NCBI Taxonomy" id="1903187"/>
    <lineage>
        <taxon>Bacteria</taxon>
        <taxon>Bacillati</taxon>
        <taxon>Cyanobacteriota</taxon>
        <taxon>Cyanophyceae</taxon>
        <taxon>Oscillatoriophycideae</taxon>
        <taxon>Chroococcales</taxon>
        <taxon>Microcystaceae</taxon>
        <taxon>Microcystis</taxon>
    </lineage>
</organism>
<accession>A0AB33BJS9</accession>
<evidence type="ECO:0000313" key="2">
    <source>
        <dbReference type="Proteomes" id="UP000192439"/>
    </source>
</evidence>
<dbReference type="AlphaFoldDB" id="A0AB33BJS9"/>
<dbReference type="EMBL" id="CP020771">
    <property type="protein sequence ID" value="ARI79738.1"/>
    <property type="molecule type" value="Genomic_DNA"/>
</dbReference>
<gene>
    <name evidence="1" type="ORF">BH695_0457</name>
</gene>
<reference evidence="1 2" key="1">
    <citation type="journal article" date="2018" name="Harmful Algae">
        <title>The highly heterogeneous methylated genomes and diverse restriction-modification systems of bloom-forming Microcystis.</title>
        <authorList>
            <person name="Zhao L."/>
            <person name="Song Y."/>
            <person name="Li L."/>
            <person name="Gan N."/>
            <person name="Brand J.J."/>
            <person name="Song L."/>
        </authorList>
    </citation>
    <scope>NUCLEOTIDE SEQUENCE [LARGE SCALE GENOMIC DNA]</scope>
    <source>
        <strain evidence="1 2">PCC 7806SL</strain>
    </source>
</reference>
<protein>
    <submittedName>
        <fullName evidence="1">Uncharacterized protein</fullName>
    </submittedName>
</protein>
<proteinExistence type="predicted"/>
<dbReference type="Proteomes" id="UP000192439">
    <property type="component" value="Chromosome"/>
</dbReference>